<dbReference type="PANTHER" id="PTHR33828">
    <property type="entry name" value="OS05G0596200 PROTEIN"/>
    <property type="match status" value="1"/>
</dbReference>
<evidence type="ECO:0000313" key="3">
    <source>
        <dbReference type="Proteomes" id="UP000434276"/>
    </source>
</evidence>
<dbReference type="ExpressionAtlas" id="A0A5S9V8N0">
    <property type="expression patterns" value="baseline and differential"/>
</dbReference>
<name>A0A5S9V8N0_ARATH</name>
<dbReference type="Proteomes" id="UP000434276">
    <property type="component" value="Unassembled WGS sequence"/>
</dbReference>
<dbReference type="OrthoDB" id="361835at2759"/>
<feature type="region of interest" description="Disordered" evidence="1">
    <location>
        <begin position="170"/>
        <end position="250"/>
    </location>
</feature>
<evidence type="ECO:0000313" key="2">
    <source>
        <dbReference type="EMBL" id="CAA0223778.1"/>
    </source>
</evidence>
<proteinExistence type="predicted"/>
<feature type="compositionally biased region" description="Basic and acidic residues" evidence="1">
    <location>
        <begin position="71"/>
        <end position="83"/>
    </location>
</feature>
<protein>
    <submittedName>
        <fullName evidence="2">Uncharacterized protein</fullName>
    </submittedName>
</protein>
<evidence type="ECO:0000256" key="1">
    <source>
        <dbReference type="SAM" id="MobiDB-lite"/>
    </source>
</evidence>
<feature type="compositionally biased region" description="Basic and acidic residues" evidence="1">
    <location>
        <begin position="1"/>
        <end position="14"/>
    </location>
</feature>
<organism evidence="2 3">
    <name type="scientific">Arabidopsis thaliana</name>
    <name type="common">Mouse-ear cress</name>
    <dbReference type="NCBI Taxonomy" id="3702"/>
    <lineage>
        <taxon>Eukaryota</taxon>
        <taxon>Viridiplantae</taxon>
        <taxon>Streptophyta</taxon>
        <taxon>Embryophyta</taxon>
        <taxon>Tracheophyta</taxon>
        <taxon>Spermatophyta</taxon>
        <taxon>Magnoliopsida</taxon>
        <taxon>eudicotyledons</taxon>
        <taxon>Gunneridae</taxon>
        <taxon>Pentapetalae</taxon>
        <taxon>rosids</taxon>
        <taxon>malvids</taxon>
        <taxon>Brassicales</taxon>
        <taxon>Brassicaceae</taxon>
        <taxon>Camelineae</taxon>
        <taxon>Arabidopsis</taxon>
    </lineage>
</organism>
<accession>A0A5S9V8N0</accession>
<reference evidence="2 3" key="1">
    <citation type="submission" date="2019-12" db="EMBL/GenBank/DDBJ databases">
        <authorList>
            <person name="Jiao W.-B."/>
            <person name="Schneeberger K."/>
        </authorList>
    </citation>
    <scope>NUCLEOTIDE SEQUENCE [LARGE SCALE GENOMIC DNA]</scope>
    <source>
        <strain evidence="3">cv. C24</strain>
    </source>
</reference>
<sequence length="250" mass="28196">MPPSEDVKAMKMKEEAEEDNKSLSSLAKKKPTNGNNAGSKKLKKEENDDDDDDNKPIKSSVSGSRAKPVKKKEEIDKDDEKKPVSKRNSSVGISKENKKPEKEEEVKKKRERKVYDLPGQKREQPDERDPLRIFYESLYKQIPTSDMAQIWLMESGLLPAEKAKKVLEKKLQKGGKLSSPVKFAASTPRSNSKSVTVKKKEVQKSPSEALSNKKGNYSKPTTKKRKKNSDDDDSDDDFLASRVSKKARAK</sequence>
<feature type="region of interest" description="Disordered" evidence="1">
    <location>
        <begin position="1"/>
        <end position="131"/>
    </location>
</feature>
<dbReference type="PANTHER" id="PTHR33828:SF2">
    <property type="entry name" value="NUCLEOLIN"/>
    <property type="match status" value="1"/>
</dbReference>
<dbReference type="EMBL" id="CACSHJ010000087">
    <property type="protein sequence ID" value="CAA0223778.1"/>
    <property type="molecule type" value="Genomic_DNA"/>
</dbReference>
<feature type="compositionally biased region" description="Polar residues" evidence="1">
    <location>
        <begin position="204"/>
        <end position="220"/>
    </location>
</feature>
<gene>
    <name evidence="2" type="ORF">C24_LOCUS2047</name>
</gene>
<dbReference type="AlphaFoldDB" id="A0A5S9V8N0"/>
<feature type="compositionally biased region" description="Basic and acidic residues" evidence="1">
    <location>
        <begin position="95"/>
        <end position="131"/>
    </location>
</feature>